<dbReference type="AlphaFoldDB" id="A0A5P2XEH2"/>
<dbReference type="SUPFAM" id="SSF51905">
    <property type="entry name" value="FAD/NAD(P)-binding domain"/>
    <property type="match status" value="1"/>
</dbReference>
<organism evidence="3 4">
    <name type="scientific">Streptomyces spectabilis</name>
    <dbReference type="NCBI Taxonomy" id="68270"/>
    <lineage>
        <taxon>Bacteria</taxon>
        <taxon>Bacillati</taxon>
        <taxon>Actinomycetota</taxon>
        <taxon>Actinomycetes</taxon>
        <taxon>Kitasatosporales</taxon>
        <taxon>Streptomycetaceae</taxon>
        <taxon>Streptomyces</taxon>
    </lineage>
</organism>
<protein>
    <submittedName>
        <fullName evidence="3">FAD-binding protein</fullName>
    </submittedName>
</protein>
<dbReference type="InterPro" id="IPR052189">
    <property type="entry name" value="L-asp_N-monooxygenase_NS-form"/>
</dbReference>
<dbReference type="EMBL" id="CP023690">
    <property type="protein sequence ID" value="QEV62124.1"/>
    <property type="molecule type" value="Genomic_DNA"/>
</dbReference>
<dbReference type="PANTHER" id="PTHR40254">
    <property type="entry name" value="BLR0577 PROTEIN"/>
    <property type="match status" value="1"/>
</dbReference>
<dbReference type="EMBL" id="JACHJD010000005">
    <property type="protein sequence ID" value="MBB5104537.1"/>
    <property type="molecule type" value="Genomic_DNA"/>
</dbReference>
<feature type="domain" description="FAD-dependent urate hydroxylase HpyO/Asp monooxygenase CreE-like FAD/NAD(P)-binding" evidence="1">
    <location>
        <begin position="9"/>
        <end position="207"/>
    </location>
</feature>
<dbReference type="PANTHER" id="PTHR40254:SF1">
    <property type="entry name" value="BLR0577 PROTEIN"/>
    <property type="match status" value="1"/>
</dbReference>
<sequence length="673" mass="72612">MNATAHEIALIGTGPRGLAVLERLCANERARPSHARVLVHVVDPVAPGSGAVWSTGQSRHLLANTVASQITVYSDAASRIEGPVEPGPSLYEWAAALAASHGDTAPGETAYHDTAYDETAYDEATLAEVRSLEPNSYPTRVLCGQYFTACFRRVLANAPAHVEIRVHRSRAVAMADTHGIAGGPQGVRLANGTRLNHLDAVVLAQGHLPTRPTAREERTASLSRINHLTYLPPANPADADLDGIAAAEPVLLRGLGLCFFDYLALFTLGRGGRFDRGAAGLVYRPSGKEPRLYASSRRGVPFHSRGENEKGAHGRYLPRLLTAERVARLRSGDASGRLSFTKDLWPLIAREVETVYYETLLAREDGAAGRAPGPDGFAARYLACAGPAECAAVLDAYGVPATDRWDWDALADSARRRSFTSRDDFRSWLLARLADDVRQAREGNVSGPLKAALDVLRDLRNEVRLAVDQGGLDGDSHRDELERWYTPLNAFLSIGPPPRRVEEMTALIEAGVLELTGPDTRIRIDTRDRSFVADSDAVPGPTVRARVLIEARLPEPDLRRTADPLLRHLLNTEACAPYRIPTADGGAYETGGLAVTERPYRLLDAHGRAHPRRFAYGVPTEAVHWVTAAGIRPGVDSVTIADADAIARAVLALGTSAPWAGPTADEEHTEVAV</sequence>
<name>A0A5P2XEH2_STRST</name>
<accession>A0A5P2XEH2</accession>
<proteinExistence type="predicted"/>
<evidence type="ECO:0000313" key="2">
    <source>
        <dbReference type="EMBL" id="MBB5104537.1"/>
    </source>
</evidence>
<dbReference type="RefSeq" id="WP_150513040.1">
    <property type="nucleotide sequence ID" value="NZ_BMSQ01000001.1"/>
</dbReference>
<evidence type="ECO:0000313" key="5">
    <source>
        <dbReference type="Proteomes" id="UP000549009"/>
    </source>
</evidence>
<reference evidence="2 5" key="2">
    <citation type="submission" date="2020-08" db="EMBL/GenBank/DDBJ databases">
        <title>Genomic Encyclopedia of Type Strains, Phase III (KMG-III): the genomes of soil and plant-associated and newly described type strains.</title>
        <authorList>
            <person name="Whitman W."/>
        </authorList>
    </citation>
    <scope>NUCLEOTIDE SEQUENCE [LARGE SCALE GENOMIC DNA]</scope>
    <source>
        <strain evidence="2 5">CECT 3146</strain>
    </source>
</reference>
<dbReference type="Pfam" id="PF13454">
    <property type="entry name" value="NAD_binding_9"/>
    <property type="match status" value="1"/>
</dbReference>
<evidence type="ECO:0000259" key="1">
    <source>
        <dbReference type="Pfam" id="PF13454"/>
    </source>
</evidence>
<gene>
    <name evidence="3" type="ORF">CP982_28265</name>
    <name evidence="2" type="ORF">FHS40_003621</name>
</gene>
<dbReference type="Proteomes" id="UP000549009">
    <property type="component" value="Unassembled WGS sequence"/>
</dbReference>
<dbReference type="KEGG" id="sspb:CP982_28265"/>
<evidence type="ECO:0000313" key="3">
    <source>
        <dbReference type="EMBL" id="QEV62124.1"/>
    </source>
</evidence>
<reference evidence="3 4" key="1">
    <citation type="submission" date="2017-09" db="EMBL/GenBank/DDBJ databases">
        <authorList>
            <person name="Lee N."/>
            <person name="Cho B.-K."/>
        </authorList>
    </citation>
    <scope>NUCLEOTIDE SEQUENCE [LARGE SCALE GENOMIC DNA]</scope>
    <source>
        <strain evidence="3 4">ATCC 27465</strain>
    </source>
</reference>
<dbReference type="InterPro" id="IPR038732">
    <property type="entry name" value="HpyO/CreE_NAD-binding"/>
</dbReference>
<evidence type="ECO:0000313" key="4">
    <source>
        <dbReference type="Proteomes" id="UP000326505"/>
    </source>
</evidence>
<keyword evidence="5" id="KW-1185">Reference proteome</keyword>
<dbReference type="OrthoDB" id="3653265at2"/>
<dbReference type="InterPro" id="IPR036188">
    <property type="entry name" value="FAD/NAD-bd_sf"/>
</dbReference>
<dbReference type="Proteomes" id="UP000326505">
    <property type="component" value="Chromosome"/>
</dbReference>